<dbReference type="OrthoDB" id="644097at2"/>
<evidence type="ECO:0000259" key="2">
    <source>
        <dbReference type="Pfam" id="PF00582"/>
    </source>
</evidence>
<dbReference type="PANTHER" id="PTHR46268">
    <property type="entry name" value="STRESS RESPONSE PROTEIN NHAX"/>
    <property type="match status" value="1"/>
</dbReference>
<dbReference type="Pfam" id="PF00582">
    <property type="entry name" value="Usp"/>
    <property type="match status" value="1"/>
</dbReference>
<dbReference type="AlphaFoldDB" id="A0A4Q7MMH1"/>
<sequence length="291" mass="32612">MPKTLYNILVPVDFTAKNKWAISKAIELANTFHCNVHLVHVSSGSLMPLLPLDMSMLMPSYDAADMTNARKKLENLRDIYSNHICGGGKLEISLLKGNPSQQLADYIQKFEMDLVVVGLARFNLLHRVLSTVSISRLARKTNVPVLTIRSSGLVSHFKKIVLPLTDNLPLHRIKLATMLARSFKSTVYLVSLRDEQKEQNAANGIMDTALEVIQSLSTIPVQCFLLEGKNLAKSTLEFSKRINADLIMANPLKEFHMPGWWNRITRKLLSYGSRIPVITDSRNNNETISAS</sequence>
<dbReference type="SUPFAM" id="SSF52402">
    <property type="entry name" value="Adenine nucleotide alpha hydrolases-like"/>
    <property type="match status" value="1"/>
</dbReference>
<evidence type="ECO:0000313" key="4">
    <source>
        <dbReference type="Proteomes" id="UP000293874"/>
    </source>
</evidence>
<comment type="caution">
    <text evidence="3">The sequence shown here is derived from an EMBL/GenBank/DDBJ whole genome shotgun (WGS) entry which is preliminary data.</text>
</comment>
<reference evidence="3 4" key="1">
    <citation type="submission" date="2019-02" db="EMBL/GenBank/DDBJ databases">
        <title>Genomic Encyclopedia of Type Strains, Phase IV (KMG-IV): sequencing the most valuable type-strain genomes for metagenomic binning, comparative biology and taxonomic classification.</title>
        <authorList>
            <person name="Goeker M."/>
        </authorList>
    </citation>
    <scope>NUCLEOTIDE SEQUENCE [LARGE SCALE GENOMIC DNA]</scope>
    <source>
        <strain evidence="3 4">DSM 18116</strain>
    </source>
</reference>
<protein>
    <submittedName>
        <fullName evidence="3">Nucleotide-binding universal stress UspA family protein</fullName>
    </submittedName>
</protein>
<evidence type="ECO:0000256" key="1">
    <source>
        <dbReference type="ARBA" id="ARBA00008791"/>
    </source>
</evidence>
<dbReference type="CDD" id="cd00293">
    <property type="entry name" value="USP-like"/>
    <property type="match status" value="1"/>
</dbReference>
<comment type="similarity">
    <text evidence="1">Belongs to the universal stress protein A family.</text>
</comment>
<dbReference type="PANTHER" id="PTHR46268:SF6">
    <property type="entry name" value="UNIVERSAL STRESS PROTEIN UP12"/>
    <property type="match status" value="1"/>
</dbReference>
<keyword evidence="4" id="KW-1185">Reference proteome</keyword>
<dbReference type="Proteomes" id="UP000293874">
    <property type="component" value="Unassembled WGS sequence"/>
</dbReference>
<proteinExistence type="inferred from homology"/>
<accession>A0A4Q7MMH1</accession>
<organism evidence="3 4">
    <name type="scientific">Pseudobacter ginsenosidimutans</name>
    <dbReference type="NCBI Taxonomy" id="661488"/>
    <lineage>
        <taxon>Bacteria</taxon>
        <taxon>Pseudomonadati</taxon>
        <taxon>Bacteroidota</taxon>
        <taxon>Chitinophagia</taxon>
        <taxon>Chitinophagales</taxon>
        <taxon>Chitinophagaceae</taxon>
        <taxon>Pseudobacter</taxon>
    </lineage>
</organism>
<dbReference type="EMBL" id="SGXA01000003">
    <property type="protein sequence ID" value="RZS68873.1"/>
    <property type="molecule type" value="Genomic_DNA"/>
</dbReference>
<dbReference type="InterPro" id="IPR006016">
    <property type="entry name" value="UspA"/>
</dbReference>
<name>A0A4Q7MMH1_9BACT</name>
<evidence type="ECO:0000313" key="3">
    <source>
        <dbReference type="EMBL" id="RZS68873.1"/>
    </source>
</evidence>
<dbReference type="RefSeq" id="WP_130543255.1">
    <property type="nucleotide sequence ID" value="NZ_CP042431.1"/>
</dbReference>
<feature type="domain" description="UspA" evidence="2">
    <location>
        <begin position="7"/>
        <end position="149"/>
    </location>
</feature>
<gene>
    <name evidence="3" type="ORF">EV199_4697</name>
</gene>
<dbReference type="Gene3D" id="3.40.50.12370">
    <property type="match status" value="1"/>
</dbReference>